<name>A0A3P8CHI3_9TREM</name>
<protein>
    <submittedName>
        <fullName evidence="1">Uncharacterized protein</fullName>
    </submittedName>
</protein>
<gene>
    <name evidence="1" type="ORF">SMTD_LOCUS2036</name>
</gene>
<evidence type="ECO:0000313" key="1">
    <source>
        <dbReference type="EMBL" id="VDO83682.1"/>
    </source>
</evidence>
<organism evidence="1 2">
    <name type="scientific">Schistosoma mattheei</name>
    <dbReference type="NCBI Taxonomy" id="31246"/>
    <lineage>
        <taxon>Eukaryota</taxon>
        <taxon>Metazoa</taxon>
        <taxon>Spiralia</taxon>
        <taxon>Lophotrochozoa</taxon>
        <taxon>Platyhelminthes</taxon>
        <taxon>Trematoda</taxon>
        <taxon>Digenea</taxon>
        <taxon>Strigeidida</taxon>
        <taxon>Schistosomatoidea</taxon>
        <taxon>Schistosomatidae</taxon>
        <taxon>Schistosoma</taxon>
    </lineage>
</organism>
<proteinExistence type="predicted"/>
<dbReference type="EMBL" id="UZAL01002563">
    <property type="protein sequence ID" value="VDO83682.1"/>
    <property type="molecule type" value="Genomic_DNA"/>
</dbReference>
<evidence type="ECO:0000313" key="2">
    <source>
        <dbReference type="Proteomes" id="UP000269396"/>
    </source>
</evidence>
<sequence>MYIFKICISLSLVNVEGNSMSSASQESKLSVKCSWTLNNDGISLNIPLITLLHLNDETFCNSSLTSFKILMHSRSLLPY</sequence>
<reference evidence="1 2" key="1">
    <citation type="submission" date="2018-11" db="EMBL/GenBank/DDBJ databases">
        <authorList>
            <consortium name="Pathogen Informatics"/>
        </authorList>
    </citation>
    <scope>NUCLEOTIDE SEQUENCE [LARGE SCALE GENOMIC DNA]</scope>
    <source>
        <strain>Denwood</strain>
        <strain evidence="2">Zambia</strain>
    </source>
</reference>
<dbReference type="AlphaFoldDB" id="A0A3P8CHI3"/>
<keyword evidence="2" id="KW-1185">Reference proteome</keyword>
<accession>A0A3P8CHI3</accession>
<dbReference type="Proteomes" id="UP000269396">
    <property type="component" value="Unassembled WGS sequence"/>
</dbReference>